<name>A0A9D2K2V1_9FIRM</name>
<feature type="chain" id="PRO_5039227643" description="DUF4412 domain-containing protein" evidence="2">
    <location>
        <begin position="24"/>
        <end position="460"/>
    </location>
</feature>
<evidence type="ECO:0000313" key="4">
    <source>
        <dbReference type="Proteomes" id="UP000824116"/>
    </source>
</evidence>
<evidence type="ECO:0000256" key="2">
    <source>
        <dbReference type="SAM" id="SignalP"/>
    </source>
</evidence>
<feature type="signal peptide" evidence="2">
    <location>
        <begin position="1"/>
        <end position="23"/>
    </location>
</feature>
<evidence type="ECO:0000313" key="3">
    <source>
        <dbReference type="EMBL" id="HIZ75114.1"/>
    </source>
</evidence>
<gene>
    <name evidence="3" type="ORF">H9723_07740</name>
</gene>
<dbReference type="InterPro" id="IPR046720">
    <property type="entry name" value="DUF6612"/>
</dbReference>
<dbReference type="EMBL" id="DXAY01000181">
    <property type="protein sequence ID" value="HIZ75114.1"/>
    <property type="molecule type" value="Genomic_DNA"/>
</dbReference>
<evidence type="ECO:0000256" key="1">
    <source>
        <dbReference type="SAM" id="MobiDB-lite"/>
    </source>
</evidence>
<comment type="caution">
    <text evidence="3">The sequence shown here is derived from an EMBL/GenBank/DDBJ whole genome shotgun (WGS) entry which is preliminary data.</text>
</comment>
<dbReference type="Gene3D" id="2.50.20.20">
    <property type="match status" value="1"/>
</dbReference>
<proteinExistence type="predicted"/>
<reference evidence="3" key="1">
    <citation type="journal article" date="2021" name="PeerJ">
        <title>Extensive microbial diversity within the chicken gut microbiome revealed by metagenomics and culture.</title>
        <authorList>
            <person name="Gilroy R."/>
            <person name="Ravi A."/>
            <person name="Getino M."/>
            <person name="Pursley I."/>
            <person name="Horton D.L."/>
            <person name="Alikhan N.F."/>
            <person name="Baker D."/>
            <person name="Gharbi K."/>
            <person name="Hall N."/>
            <person name="Watson M."/>
            <person name="Adriaenssens E.M."/>
            <person name="Foster-Nyarko E."/>
            <person name="Jarju S."/>
            <person name="Secka A."/>
            <person name="Antonio M."/>
            <person name="Oren A."/>
            <person name="Chaudhuri R.R."/>
            <person name="La Ragione R."/>
            <person name="Hildebrand F."/>
            <person name="Pallen M.J."/>
        </authorList>
    </citation>
    <scope>NUCLEOTIDE SEQUENCE</scope>
    <source>
        <strain evidence="3">CHK196-3914</strain>
    </source>
</reference>
<dbReference type="AlphaFoldDB" id="A0A9D2K2V1"/>
<feature type="region of interest" description="Disordered" evidence="1">
    <location>
        <begin position="264"/>
        <end position="299"/>
    </location>
</feature>
<protein>
    <recommendedName>
        <fullName evidence="5">DUF4412 domain-containing protein</fullName>
    </recommendedName>
</protein>
<feature type="compositionally biased region" description="Polar residues" evidence="1">
    <location>
        <begin position="282"/>
        <end position="299"/>
    </location>
</feature>
<sequence>MKKYWNRLAAAGMAAMMTGSLLTGCGTQATPENLLRDMTERMEETDSALCTMVMSMEATDGTDTIGLTMDLDMETTSDPDAAHGKGRIDMDVSGTNIGTEMEIYSVEENDQYVTYTMVENQWTRAENEESGIPGNEMFGDIEDQADLFELSEDLVDVNGQECFELQGNIGGDAVGSMLEEDMLDSLAGIAVDESELASAEIPCTIDIYRETILPARIYIDMADIMTSVMSGTAAGASFSECYIEMTFTEFDSVDEITVPEEALAASGGTSGQDTEGGVPEYNTEQPSATAEQSGELGSSWESHTVQINDTVITLPCSYEDLQAAGVTLNTEYTPENYIVNAEEYELAWFTDGMGNEVMAEMVNGGSEAVEITECFVGGISVSSYDLENGGMTVIFPGGIQIGSTKDQVLAAYGQTEDVYEGDYSHMYTWYGENYYYESCEIDFDAATGLVSDMYMTCYDL</sequence>
<dbReference type="Pfam" id="PF20316">
    <property type="entry name" value="DUF6612"/>
    <property type="match status" value="1"/>
</dbReference>
<dbReference type="Proteomes" id="UP000824116">
    <property type="component" value="Unassembled WGS sequence"/>
</dbReference>
<organism evidence="3 4">
    <name type="scientific">Candidatus Mediterraneibacter stercoravium</name>
    <dbReference type="NCBI Taxonomy" id="2838685"/>
    <lineage>
        <taxon>Bacteria</taxon>
        <taxon>Bacillati</taxon>
        <taxon>Bacillota</taxon>
        <taxon>Clostridia</taxon>
        <taxon>Lachnospirales</taxon>
        <taxon>Lachnospiraceae</taxon>
        <taxon>Mediterraneibacter</taxon>
    </lineage>
</organism>
<dbReference type="PROSITE" id="PS51257">
    <property type="entry name" value="PROKAR_LIPOPROTEIN"/>
    <property type="match status" value="1"/>
</dbReference>
<reference evidence="3" key="2">
    <citation type="submission" date="2021-04" db="EMBL/GenBank/DDBJ databases">
        <authorList>
            <person name="Gilroy R."/>
        </authorList>
    </citation>
    <scope>NUCLEOTIDE SEQUENCE</scope>
    <source>
        <strain evidence="3">CHK196-3914</strain>
    </source>
</reference>
<accession>A0A9D2K2V1</accession>
<evidence type="ECO:0008006" key="5">
    <source>
        <dbReference type="Google" id="ProtNLM"/>
    </source>
</evidence>
<keyword evidence="2" id="KW-0732">Signal</keyword>